<evidence type="ECO:0000313" key="4">
    <source>
        <dbReference type="Proteomes" id="UP001558713"/>
    </source>
</evidence>
<keyword evidence="4" id="KW-1185">Reference proteome</keyword>
<accession>A0ABD1C3N8</accession>
<name>A0ABD1C3N8_CARAN</name>
<evidence type="ECO:0000313" key="2">
    <source>
        <dbReference type="EMBL" id="KAL1202382.1"/>
    </source>
</evidence>
<feature type="compositionally biased region" description="Gly residues" evidence="1">
    <location>
        <begin position="136"/>
        <end position="148"/>
    </location>
</feature>
<dbReference type="Proteomes" id="UP001558713">
    <property type="component" value="Unassembled WGS sequence"/>
</dbReference>
<dbReference type="EMBL" id="JBANAX010000577">
    <property type="protein sequence ID" value="KAL1202382.1"/>
    <property type="molecule type" value="Genomic_DNA"/>
</dbReference>
<feature type="region of interest" description="Disordered" evidence="1">
    <location>
        <begin position="118"/>
        <end position="152"/>
    </location>
</feature>
<gene>
    <name evidence="2" type="ORF">V5N11_008986</name>
    <name evidence="3" type="ORF">V5N11_012831</name>
</gene>
<evidence type="ECO:0000313" key="3">
    <source>
        <dbReference type="EMBL" id="KAL1223914.1"/>
    </source>
</evidence>
<dbReference type="PANTHER" id="PTHR33384:SF26">
    <property type="entry name" value="(RAPE) HYPOTHETICAL PROTEIN"/>
    <property type="match status" value="1"/>
</dbReference>
<proteinExistence type="predicted"/>
<dbReference type="EMBL" id="JBANAX010000060">
    <property type="protein sequence ID" value="KAL1223914.1"/>
    <property type="molecule type" value="Genomic_DNA"/>
</dbReference>
<sequence length="172" mass="18256">MNSCGVQQNSFEEMRRNSAVSDRRNAVICPKPRRIGVLNHLSSLPLRWQLSNQLESCESNSGSEILDLILAKSGGGEEDPTRTVMTPPLFFTGSPPSRVSNPLTKDSLFREGLLAVANPPLTPRATKPQPPNSPRNGGGGGGGSGGGCSPAVRVVGFDCERRSNNRSISTLA</sequence>
<dbReference type="AlphaFoldDB" id="A0ABD1C3N8"/>
<comment type="caution">
    <text evidence="3">The sequence shown here is derived from an EMBL/GenBank/DDBJ whole genome shotgun (WGS) entry which is preliminary data.</text>
</comment>
<organism evidence="3 4">
    <name type="scientific">Cardamine amara subsp. amara</name>
    <dbReference type="NCBI Taxonomy" id="228776"/>
    <lineage>
        <taxon>Eukaryota</taxon>
        <taxon>Viridiplantae</taxon>
        <taxon>Streptophyta</taxon>
        <taxon>Embryophyta</taxon>
        <taxon>Tracheophyta</taxon>
        <taxon>Spermatophyta</taxon>
        <taxon>Magnoliopsida</taxon>
        <taxon>eudicotyledons</taxon>
        <taxon>Gunneridae</taxon>
        <taxon>Pentapetalae</taxon>
        <taxon>rosids</taxon>
        <taxon>malvids</taxon>
        <taxon>Brassicales</taxon>
        <taxon>Brassicaceae</taxon>
        <taxon>Cardamineae</taxon>
        <taxon>Cardamine</taxon>
    </lineage>
</organism>
<evidence type="ECO:0000256" key="1">
    <source>
        <dbReference type="SAM" id="MobiDB-lite"/>
    </source>
</evidence>
<dbReference type="PANTHER" id="PTHR33384">
    <property type="entry name" value="EXPRESSED PROTEIN"/>
    <property type="match status" value="1"/>
</dbReference>
<reference evidence="3 4" key="1">
    <citation type="submission" date="2024-04" db="EMBL/GenBank/DDBJ databases">
        <title>Genome assembly C_amara_ONT_v2.</title>
        <authorList>
            <person name="Yant L."/>
            <person name="Moore C."/>
            <person name="Slenker M."/>
        </authorList>
    </citation>
    <scope>NUCLEOTIDE SEQUENCE [LARGE SCALE GENOMIC DNA]</scope>
    <source>
        <tissue evidence="3">Leaf</tissue>
    </source>
</reference>
<feature type="region of interest" description="Disordered" evidence="1">
    <location>
        <begin position="74"/>
        <end position="98"/>
    </location>
</feature>
<protein>
    <submittedName>
        <fullName evidence="3">Uncharacterized protein</fullName>
    </submittedName>
</protein>